<dbReference type="AlphaFoldDB" id="A0A835ENV5"/>
<dbReference type="EMBL" id="JACEFO010001785">
    <property type="protein sequence ID" value="KAF8702376.1"/>
    <property type="molecule type" value="Genomic_DNA"/>
</dbReference>
<accession>A0A835ENV5</accession>
<dbReference type="Pfam" id="PF20241">
    <property type="entry name" value="DUF6598"/>
    <property type="match status" value="1"/>
</dbReference>
<evidence type="ECO:0000259" key="2">
    <source>
        <dbReference type="Pfam" id="PF20241"/>
    </source>
</evidence>
<evidence type="ECO:0000313" key="4">
    <source>
        <dbReference type="Proteomes" id="UP000636709"/>
    </source>
</evidence>
<keyword evidence="4" id="KW-1185">Reference proteome</keyword>
<proteinExistence type="predicted"/>
<organism evidence="3 4">
    <name type="scientific">Digitaria exilis</name>
    <dbReference type="NCBI Taxonomy" id="1010633"/>
    <lineage>
        <taxon>Eukaryota</taxon>
        <taxon>Viridiplantae</taxon>
        <taxon>Streptophyta</taxon>
        <taxon>Embryophyta</taxon>
        <taxon>Tracheophyta</taxon>
        <taxon>Spermatophyta</taxon>
        <taxon>Magnoliopsida</taxon>
        <taxon>Liliopsida</taxon>
        <taxon>Poales</taxon>
        <taxon>Poaceae</taxon>
        <taxon>PACMAD clade</taxon>
        <taxon>Panicoideae</taxon>
        <taxon>Panicodae</taxon>
        <taxon>Paniceae</taxon>
        <taxon>Anthephorinae</taxon>
        <taxon>Digitaria</taxon>
    </lineage>
</organism>
<protein>
    <recommendedName>
        <fullName evidence="2">DUF6598 domain-containing protein</fullName>
    </recommendedName>
</protein>
<sequence>MDKPLQESGITIIVQENCLEPFKYRDKDPLCSLSKKGGDKDGKHDENSDGGKNKPPRSEDGDRYGPSDSSEELGKDDKCGPSDSEDPPFEDGKDDRDCTDDPIPYGCHRLQLLAVRANFSIDAINFFDWHRVQGIYRRHVDQHDDQEDGMVELKLIGPRRAIGAYGTVGVQVFPGATAAVELGISESVVIEEGWNPCEDSDEPEEYVKVIQRGVHRLEISYLVIPNTIEAEIEVKLLLGALGCCGGRVVSGKIKAWVRDFGDKHVDIFTAQRLPIHSGVWVIVPLHLSLVCLPYHCKFQLDIEVDLMHLLIWLHCFDMPFCISIKSPAFFILALDIEYHQFF</sequence>
<feature type="domain" description="DUF6598" evidence="2">
    <location>
        <begin position="130"/>
        <end position="292"/>
    </location>
</feature>
<feature type="region of interest" description="Disordered" evidence="1">
    <location>
        <begin position="27"/>
        <end position="98"/>
    </location>
</feature>
<evidence type="ECO:0000256" key="1">
    <source>
        <dbReference type="SAM" id="MobiDB-lite"/>
    </source>
</evidence>
<comment type="caution">
    <text evidence="3">The sequence shown here is derived from an EMBL/GenBank/DDBJ whole genome shotgun (WGS) entry which is preliminary data.</text>
</comment>
<dbReference type="InterPro" id="IPR046533">
    <property type="entry name" value="DUF6598"/>
</dbReference>
<dbReference type="Proteomes" id="UP000636709">
    <property type="component" value="Unassembled WGS sequence"/>
</dbReference>
<evidence type="ECO:0000313" key="3">
    <source>
        <dbReference type="EMBL" id="KAF8702376.1"/>
    </source>
</evidence>
<feature type="compositionally biased region" description="Basic and acidic residues" evidence="1">
    <location>
        <begin position="36"/>
        <end position="65"/>
    </location>
</feature>
<gene>
    <name evidence="3" type="ORF">HU200_032750</name>
</gene>
<reference evidence="3" key="1">
    <citation type="submission" date="2020-07" db="EMBL/GenBank/DDBJ databases">
        <title>Genome sequence and genetic diversity analysis of an under-domesticated orphan crop, white fonio (Digitaria exilis).</title>
        <authorList>
            <person name="Bennetzen J.L."/>
            <person name="Chen S."/>
            <person name="Ma X."/>
            <person name="Wang X."/>
            <person name="Yssel A.E.J."/>
            <person name="Chaluvadi S.R."/>
            <person name="Johnson M."/>
            <person name="Gangashetty P."/>
            <person name="Hamidou F."/>
            <person name="Sanogo M.D."/>
            <person name="Zwaenepoel A."/>
            <person name="Wallace J."/>
            <person name="Van De Peer Y."/>
            <person name="Van Deynze A."/>
        </authorList>
    </citation>
    <scope>NUCLEOTIDE SEQUENCE</scope>
    <source>
        <tissue evidence="3">Leaves</tissue>
    </source>
</reference>
<name>A0A835ENV5_9POAL</name>